<feature type="domain" description="FP protein C-terminal" evidence="2">
    <location>
        <begin position="194"/>
        <end position="245"/>
    </location>
</feature>
<organism evidence="3 4">
    <name type="scientific">Manduca sexta</name>
    <name type="common">Tobacco hawkmoth</name>
    <name type="synonym">Tobacco hornworm</name>
    <dbReference type="NCBI Taxonomy" id="7130"/>
    <lineage>
        <taxon>Eukaryota</taxon>
        <taxon>Metazoa</taxon>
        <taxon>Ecdysozoa</taxon>
        <taxon>Arthropoda</taxon>
        <taxon>Hexapoda</taxon>
        <taxon>Insecta</taxon>
        <taxon>Pterygota</taxon>
        <taxon>Neoptera</taxon>
        <taxon>Endopterygota</taxon>
        <taxon>Lepidoptera</taxon>
        <taxon>Glossata</taxon>
        <taxon>Ditrysia</taxon>
        <taxon>Bombycoidea</taxon>
        <taxon>Sphingidae</taxon>
        <taxon>Sphinginae</taxon>
        <taxon>Sphingini</taxon>
        <taxon>Manduca</taxon>
    </lineage>
</organism>
<dbReference type="Gene3D" id="1.20.58.130">
    <property type="match status" value="1"/>
</dbReference>
<accession>A0A921ZFT0</accession>
<dbReference type="Gene3D" id="3.30.70.1820">
    <property type="entry name" value="L1 transposable element, RRM domain"/>
    <property type="match status" value="1"/>
</dbReference>
<gene>
    <name evidence="3" type="ORF">O3G_MSEX009857</name>
</gene>
<dbReference type="InterPro" id="IPR057251">
    <property type="entry name" value="FP_C"/>
</dbReference>
<evidence type="ECO:0000259" key="2">
    <source>
        <dbReference type="Pfam" id="PF25298"/>
    </source>
</evidence>
<dbReference type="AlphaFoldDB" id="A0A921ZFT0"/>
<dbReference type="Pfam" id="PF25298">
    <property type="entry name" value="Baculo_FP_2nd"/>
    <property type="match status" value="1"/>
</dbReference>
<dbReference type="OrthoDB" id="5960234at2759"/>
<dbReference type="EMBL" id="JH668518">
    <property type="protein sequence ID" value="KAG6456656.1"/>
    <property type="molecule type" value="Genomic_DNA"/>
</dbReference>
<keyword evidence="4" id="KW-1185">Reference proteome</keyword>
<name>A0A921ZFT0_MANSE</name>
<reference evidence="3" key="2">
    <citation type="submission" date="2020-12" db="EMBL/GenBank/DDBJ databases">
        <authorList>
            <person name="Kanost M."/>
        </authorList>
    </citation>
    <scope>NUCLEOTIDE SEQUENCE</scope>
</reference>
<proteinExistence type="predicted"/>
<protein>
    <recommendedName>
        <fullName evidence="2">FP protein C-terminal domain-containing protein</fullName>
    </recommendedName>
</protein>
<comment type="caution">
    <text evidence="3">The sequence shown here is derived from an EMBL/GenBank/DDBJ whole genome shotgun (WGS) entry which is preliminary data.</text>
</comment>
<dbReference type="Proteomes" id="UP000791440">
    <property type="component" value="Unassembled WGS sequence"/>
</dbReference>
<evidence type="ECO:0000313" key="3">
    <source>
        <dbReference type="EMBL" id="KAG6456656.1"/>
    </source>
</evidence>
<keyword evidence="1" id="KW-0175">Coiled coil</keyword>
<feature type="coiled-coil region" evidence="1">
    <location>
        <begin position="57"/>
        <end position="91"/>
    </location>
</feature>
<reference evidence="3" key="1">
    <citation type="journal article" date="2016" name="Insect Biochem. Mol. Biol.">
        <title>Multifaceted biological insights from a draft genome sequence of the tobacco hornworm moth, Manduca sexta.</title>
        <authorList>
            <person name="Kanost M.R."/>
            <person name="Arrese E.L."/>
            <person name="Cao X."/>
            <person name="Chen Y.R."/>
            <person name="Chellapilla S."/>
            <person name="Goldsmith M.R."/>
            <person name="Grosse-Wilde E."/>
            <person name="Heckel D.G."/>
            <person name="Herndon N."/>
            <person name="Jiang H."/>
            <person name="Papanicolaou A."/>
            <person name="Qu J."/>
            <person name="Soulages J.L."/>
            <person name="Vogel H."/>
            <person name="Walters J."/>
            <person name="Waterhouse R.M."/>
            <person name="Ahn S.J."/>
            <person name="Almeida F.C."/>
            <person name="An C."/>
            <person name="Aqrawi P."/>
            <person name="Bretschneider A."/>
            <person name="Bryant W.B."/>
            <person name="Bucks S."/>
            <person name="Chao H."/>
            <person name="Chevignon G."/>
            <person name="Christen J.M."/>
            <person name="Clarke D.F."/>
            <person name="Dittmer N.T."/>
            <person name="Ferguson L.C.F."/>
            <person name="Garavelou S."/>
            <person name="Gordon K.H.J."/>
            <person name="Gunaratna R.T."/>
            <person name="Han Y."/>
            <person name="Hauser F."/>
            <person name="He Y."/>
            <person name="Heidel-Fischer H."/>
            <person name="Hirsh A."/>
            <person name="Hu Y."/>
            <person name="Jiang H."/>
            <person name="Kalra D."/>
            <person name="Klinner C."/>
            <person name="Konig C."/>
            <person name="Kovar C."/>
            <person name="Kroll A.R."/>
            <person name="Kuwar S.S."/>
            <person name="Lee S.L."/>
            <person name="Lehman R."/>
            <person name="Li K."/>
            <person name="Li Z."/>
            <person name="Liang H."/>
            <person name="Lovelace S."/>
            <person name="Lu Z."/>
            <person name="Mansfield J.H."/>
            <person name="McCulloch K.J."/>
            <person name="Mathew T."/>
            <person name="Morton B."/>
            <person name="Muzny D.M."/>
            <person name="Neunemann D."/>
            <person name="Ongeri F."/>
            <person name="Pauchet Y."/>
            <person name="Pu L.L."/>
            <person name="Pyrousis I."/>
            <person name="Rao X.J."/>
            <person name="Redding A."/>
            <person name="Roesel C."/>
            <person name="Sanchez-Gracia A."/>
            <person name="Schaack S."/>
            <person name="Shukla A."/>
            <person name="Tetreau G."/>
            <person name="Wang Y."/>
            <person name="Xiong G.H."/>
            <person name="Traut W."/>
            <person name="Walsh T.K."/>
            <person name="Worley K.C."/>
            <person name="Wu D."/>
            <person name="Wu W."/>
            <person name="Wu Y.Q."/>
            <person name="Zhang X."/>
            <person name="Zou Z."/>
            <person name="Zucker H."/>
            <person name="Briscoe A.D."/>
            <person name="Burmester T."/>
            <person name="Clem R.J."/>
            <person name="Feyereisen R."/>
            <person name="Grimmelikhuijzen C.J.P."/>
            <person name="Hamodrakas S.J."/>
            <person name="Hansson B.S."/>
            <person name="Huguet E."/>
            <person name="Jermiin L.S."/>
            <person name="Lan Q."/>
            <person name="Lehman H.K."/>
            <person name="Lorenzen M."/>
            <person name="Merzendorfer H."/>
            <person name="Michalopoulos I."/>
            <person name="Morton D.B."/>
            <person name="Muthukrishnan S."/>
            <person name="Oakeshott J.G."/>
            <person name="Palmer W."/>
            <person name="Park Y."/>
            <person name="Passarelli A.L."/>
            <person name="Rozas J."/>
            <person name="Schwartz L.M."/>
            <person name="Smith W."/>
            <person name="Southgate A."/>
            <person name="Vilcinskas A."/>
            <person name="Vogt R."/>
            <person name="Wang P."/>
            <person name="Werren J."/>
            <person name="Yu X.Q."/>
            <person name="Zhou J.J."/>
            <person name="Brown S.J."/>
            <person name="Scherer S.E."/>
            <person name="Richards S."/>
            <person name="Blissard G.W."/>
        </authorList>
    </citation>
    <scope>NUCLEOTIDE SEQUENCE</scope>
</reference>
<evidence type="ECO:0000256" key="1">
    <source>
        <dbReference type="SAM" id="Coils"/>
    </source>
</evidence>
<sequence length="262" mass="30277">MLYFVPKKISPRMSSTQSLLQLQDAFDNMKREMSAFTCALNSTTEDVEYFRKELSDMKKELKDLDKYKAEVVDLRAEVLELRHELDAREQQKYLKDVELTGITEHQGENLTQIVNNISAKLGISLEPHDVDDIKRVGQRTTGSDSRPRPVIVTLTRRAPRDQLLRAARVRRGLTTDMIQVPGNSRRIYVNEHLTKSNRVLFSKARASGLQLKFKYVWTSNGTVFMRRTETSSVLRVTSETILEKLMNRHVNNNNTRINSQYS</sequence>
<evidence type="ECO:0000313" key="4">
    <source>
        <dbReference type="Proteomes" id="UP000791440"/>
    </source>
</evidence>